<dbReference type="AlphaFoldDB" id="A0A9D2KLK2"/>
<dbReference type="GO" id="GO:0016020">
    <property type="term" value="C:membrane"/>
    <property type="evidence" value="ECO:0007669"/>
    <property type="project" value="InterPro"/>
</dbReference>
<evidence type="ECO:0000256" key="2">
    <source>
        <dbReference type="ARBA" id="ARBA00022729"/>
    </source>
</evidence>
<keyword evidence="4" id="KW-0449">Lipoprotein</keyword>
<dbReference type="PROSITE" id="PS51257">
    <property type="entry name" value="PROKAR_LIPOPROTEIN"/>
    <property type="match status" value="1"/>
</dbReference>
<dbReference type="Pfam" id="PF04333">
    <property type="entry name" value="MlaA"/>
    <property type="match status" value="1"/>
</dbReference>
<comment type="caution">
    <text evidence="4">The sequence shown here is derived from an EMBL/GenBank/DDBJ whole genome shotgun (WGS) entry which is preliminary data.</text>
</comment>
<protein>
    <submittedName>
        <fullName evidence="4">VacJ family lipoprotein</fullName>
    </submittedName>
</protein>
<comment type="similarity">
    <text evidence="1">Belongs to the MlaA family.</text>
</comment>
<keyword evidence="2 3" id="KW-0732">Signal</keyword>
<dbReference type="EMBL" id="DXAN01000022">
    <property type="protein sequence ID" value="HJA08821.1"/>
    <property type="molecule type" value="Genomic_DNA"/>
</dbReference>
<evidence type="ECO:0000313" key="5">
    <source>
        <dbReference type="Proteomes" id="UP000824225"/>
    </source>
</evidence>
<accession>A0A9D2KLK2</accession>
<evidence type="ECO:0000313" key="4">
    <source>
        <dbReference type="EMBL" id="HJA08821.1"/>
    </source>
</evidence>
<dbReference type="PANTHER" id="PTHR30035:SF3">
    <property type="entry name" value="INTERMEMBRANE PHOSPHOLIPID TRANSPORT SYSTEM LIPOPROTEIN MLAA"/>
    <property type="match status" value="1"/>
</dbReference>
<dbReference type="GO" id="GO:0120010">
    <property type="term" value="P:intermembrane phospholipid transfer"/>
    <property type="evidence" value="ECO:0007669"/>
    <property type="project" value="TreeGrafter"/>
</dbReference>
<reference evidence="4" key="1">
    <citation type="journal article" date="2021" name="PeerJ">
        <title>Extensive microbial diversity within the chicken gut microbiome revealed by metagenomics and culture.</title>
        <authorList>
            <person name="Gilroy R."/>
            <person name="Ravi A."/>
            <person name="Getino M."/>
            <person name="Pursley I."/>
            <person name="Horton D.L."/>
            <person name="Alikhan N.F."/>
            <person name="Baker D."/>
            <person name="Gharbi K."/>
            <person name="Hall N."/>
            <person name="Watson M."/>
            <person name="Adriaenssens E.M."/>
            <person name="Foster-Nyarko E."/>
            <person name="Jarju S."/>
            <person name="Secka A."/>
            <person name="Antonio M."/>
            <person name="Oren A."/>
            <person name="Chaudhuri R.R."/>
            <person name="La Ragione R."/>
            <person name="Hildebrand F."/>
            <person name="Pallen M.J."/>
        </authorList>
    </citation>
    <scope>NUCLEOTIDE SEQUENCE</scope>
    <source>
        <strain evidence="4">CHK186-16707</strain>
    </source>
</reference>
<dbReference type="PANTHER" id="PTHR30035">
    <property type="entry name" value="LIPOPROTEIN VACJ-RELATED"/>
    <property type="match status" value="1"/>
</dbReference>
<feature type="chain" id="PRO_5039697431" evidence="3">
    <location>
        <begin position="21"/>
        <end position="288"/>
    </location>
</feature>
<name>A0A9D2KLK2_9BACT</name>
<reference evidence="4" key="2">
    <citation type="submission" date="2021-04" db="EMBL/GenBank/DDBJ databases">
        <authorList>
            <person name="Gilroy R."/>
        </authorList>
    </citation>
    <scope>NUCLEOTIDE SEQUENCE</scope>
    <source>
        <strain evidence="4">CHK186-16707</strain>
    </source>
</reference>
<dbReference type="PRINTS" id="PR01805">
    <property type="entry name" value="VACJLIPOPROT"/>
</dbReference>
<dbReference type="InterPro" id="IPR007428">
    <property type="entry name" value="MlaA"/>
</dbReference>
<organism evidence="4 5">
    <name type="scientific">Candidatus Mailhella merdigallinarum</name>
    <dbReference type="NCBI Taxonomy" id="2838658"/>
    <lineage>
        <taxon>Bacteria</taxon>
        <taxon>Pseudomonadati</taxon>
        <taxon>Thermodesulfobacteriota</taxon>
        <taxon>Desulfovibrionia</taxon>
        <taxon>Desulfovibrionales</taxon>
        <taxon>Desulfovibrionaceae</taxon>
        <taxon>Mailhella</taxon>
    </lineage>
</organism>
<dbReference type="Proteomes" id="UP000824225">
    <property type="component" value="Unassembled WGS sequence"/>
</dbReference>
<feature type="signal peptide" evidence="3">
    <location>
        <begin position="1"/>
        <end position="20"/>
    </location>
</feature>
<evidence type="ECO:0000256" key="3">
    <source>
        <dbReference type="SAM" id="SignalP"/>
    </source>
</evidence>
<proteinExistence type="inferred from homology"/>
<gene>
    <name evidence="4" type="ORF">H9962_06505</name>
</gene>
<evidence type="ECO:0000256" key="1">
    <source>
        <dbReference type="ARBA" id="ARBA00010634"/>
    </source>
</evidence>
<sequence length="288" mass="31277">MMRSCALVLTVLLMCGCAAKHSTPETGQPISVQSVQQTVEEPVPNDFSLADSGGTAPAAASISDGGAALDDYDDYSLDDYDDDASSVAVFDPLEPWNRFWFRFNDVLLLKVVKPVHTGYAKVVPGPIRSGISNFAHNLGAPVRFLNSLLQGKFTQAGVEFGRFCINTMTSFGLADVASQSKPLYPYHPETENFGHTLAVWGVPEGPYLVWPFFGPSTARGTVGMVGDVFAAPQNYALNWQASLAASSGFTFNDMDKVYKPYEQVVGASLEPYIAVRNGYLTLLRRIPR</sequence>